<keyword evidence="2" id="KW-0539">Nucleus</keyword>
<sequence length="239" mass="25379">MAITLDGIGRTRLDRGIGCFPACPVPEITGEGPAVRESVPVEVDERCSSSIGRNSDSSWLDGESSPEVESRLKGSLETMDVLEESLPFRQGTLKFYCGKSKSFTSLADAASSASSAKNHTKPENAHTRKRKNILDFTDVWGKLDNYSPHNMGGGTPKKPTNSSRSTTSQNPSASSSGSNDSDDIELCQLLGSCHPTGELTATPGDTPPLSSPSPTNLPFSMRSFPVTDLQAIARSSPLS</sequence>
<feature type="region of interest" description="Disordered" evidence="3">
    <location>
        <begin position="146"/>
        <end position="222"/>
    </location>
</feature>
<reference evidence="4" key="2">
    <citation type="journal article" date="2022" name="Hortic Res">
        <title>The genome of Dioscorea zingiberensis sheds light on the biosynthesis, origin and evolution of the medicinally important diosgenin saponins.</title>
        <authorList>
            <person name="Li Y."/>
            <person name="Tan C."/>
            <person name="Li Z."/>
            <person name="Guo J."/>
            <person name="Li S."/>
            <person name="Chen X."/>
            <person name="Wang C."/>
            <person name="Dai X."/>
            <person name="Yang H."/>
            <person name="Song W."/>
            <person name="Hou L."/>
            <person name="Xu J."/>
            <person name="Tong Z."/>
            <person name="Xu A."/>
            <person name="Yuan X."/>
            <person name="Wang W."/>
            <person name="Yang Q."/>
            <person name="Chen L."/>
            <person name="Sun Z."/>
            <person name="Wang K."/>
            <person name="Pan B."/>
            <person name="Chen J."/>
            <person name="Bao Y."/>
            <person name="Liu F."/>
            <person name="Qi X."/>
            <person name="Gang D.R."/>
            <person name="Wen J."/>
            <person name="Li J."/>
        </authorList>
    </citation>
    <scope>NUCLEOTIDE SEQUENCE</scope>
    <source>
        <strain evidence="4">Dzin_1.0</strain>
    </source>
</reference>
<dbReference type="GO" id="GO:0006950">
    <property type="term" value="P:response to stress"/>
    <property type="evidence" value="ECO:0007669"/>
    <property type="project" value="UniProtKB-ARBA"/>
</dbReference>
<reference evidence="4" key="1">
    <citation type="submission" date="2021-03" db="EMBL/GenBank/DDBJ databases">
        <authorList>
            <person name="Li Z."/>
            <person name="Yang C."/>
        </authorList>
    </citation>
    <scope>NUCLEOTIDE SEQUENCE</scope>
    <source>
        <strain evidence="4">Dzin_1.0</strain>
        <tissue evidence="4">Leaf</tissue>
    </source>
</reference>
<evidence type="ECO:0000313" key="5">
    <source>
        <dbReference type="Proteomes" id="UP001085076"/>
    </source>
</evidence>
<feature type="compositionally biased region" description="Low complexity" evidence="3">
    <location>
        <begin position="160"/>
        <end position="179"/>
    </location>
</feature>
<gene>
    <name evidence="4" type="ORF">J5N97_002173</name>
</gene>
<dbReference type="GO" id="GO:0005634">
    <property type="term" value="C:nucleus"/>
    <property type="evidence" value="ECO:0007669"/>
    <property type="project" value="UniProtKB-SubCell"/>
</dbReference>
<comment type="subcellular location">
    <subcellularLocation>
        <location evidence="1">Nucleus</location>
    </subcellularLocation>
</comment>
<protein>
    <submittedName>
        <fullName evidence="4">Uncharacterized protein</fullName>
    </submittedName>
</protein>
<evidence type="ECO:0000256" key="2">
    <source>
        <dbReference type="ARBA" id="ARBA00023242"/>
    </source>
</evidence>
<dbReference type="PANTHER" id="PTHR33172">
    <property type="entry name" value="OS08G0516900 PROTEIN"/>
    <property type="match status" value="1"/>
</dbReference>
<dbReference type="Proteomes" id="UP001085076">
    <property type="component" value="Miscellaneous, Linkage group lg01"/>
</dbReference>
<proteinExistence type="predicted"/>
<accession>A0A9D5D3V8</accession>
<evidence type="ECO:0000256" key="3">
    <source>
        <dbReference type="SAM" id="MobiDB-lite"/>
    </source>
</evidence>
<name>A0A9D5D3V8_9LILI</name>
<dbReference type="EMBL" id="JAGGNH010000001">
    <property type="protein sequence ID" value="KAJ0983817.1"/>
    <property type="molecule type" value="Genomic_DNA"/>
</dbReference>
<dbReference type="AlphaFoldDB" id="A0A9D5D3V8"/>
<evidence type="ECO:0000256" key="1">
    <source>
        <dbReference type="ARBA" id="ARBA00004123"/>
    </source>
</evidence>
<keyword evidence="5" id="KW-1185">Reference proteome</keyword>
<evidence type="ECO:0000313" key="4">
    <source>
        <dbReference type="EMBL" id="KAJ0983817.1"/>
    </source>
</evidence>
<organism evidence="4 5">
    <name type="scientific">Dioscorea zingiberensis</name>
    <dbReference type="NCBI Taxonomy" id="325984"/>
    <lineage>
        <taxon>Eukaryota</taxon>
        <taxon>Viridiplantae</taxon>
        <taxon>Streptophyta</taxon>
        <taxon>Embryophyta</taxon>
        <taxon>Tracheophyta</taxon>
        <taxon>Spermatophyta</taxon>
        <taxon>Magnoliopsida</taxon>
        <taxon>Liliopsida</taxon>
        <taxon>Dioscoreales</taxon>
        <taxon>Dioscoreaceae</taxon>
        <taxon>Dioscorea</taxon>
    </lineage>
</organism>
<feature type="compositionally biased region" description="Polar residues" evidence="3">
    <location>
        <begin position="48"/>
        <end position="58"/>
    </location>
</feature>
<dbReference type="PANTHER" id="PTHR33172:SF96">
    <property type="entry name" value="PROTEIN OXIDATIVE STRESS 3 LIKE 3"/>
    <property type="match status" value="1"/>
</dbReference>
<feature type="region of interest" description="Disordered" evidence="3">
    <location>
        <begin position="46"/>
        <end position="72"/>
    </location>
</feature>
<comment type="caution">
    <text evidence="4">The sequence shown here is derived from an EMBL/GenBank/DDBJ whole genome shotgun (WGS) entry which is preliminary data.</text>
</comment>
<dbReference type="InterPro" id="IPR051992">
    <property type="entry name" value="OxStress_Response_Reg"/>
</dbReference>
<dbReference type="OrthoDB" id="691484at2759"/>